<feature type="compositionally biased region" description="Basic and acidic residues" evidence="1">
    <location>
        <begin position="178"/>
        <end position="192"/>
    </location>
</feature>
<gene>
    <name evidence="3" type="ORF">AAAU51_12890</name>
</gene>
<feature type="transmembrane region" description="Helical" evidence="2">
    <location>
        <begin position="53"/>
        <end position="73"/>
    </location>
</feature>
<feature type="region of interest" description="Disordered" evidence="1">
    <location>
        <begin position="158"/>
        <end position="192"/>
    </location>
</feature>
<dbReference type="Proteomes" id="UP001482154">
    <property type="component" value="Unassembled WGS sequence"/>
</dbReference>
<keyword evidence="2" id="KW-1133">Transmembrane helix</keyword>
<reference evidence="3 4" key="1">
    <citation type="submission" date="2024-04" db="EMBL/GenBank/DDBJ databases">
        <title>Human intestinal bacterial collection.</title>
        <authorList>
            <person name="Pauvert C."/>
            <person name="Hitch T.C.A."/>
            <person name="Clavel T."/>
        </authorList>
    </citation>
    <scope>NUCLEOTIDE SEQUENCE [LARGE SCALE GENOMIC DNA]</scope>
    <source>
        <strain evidence="3 4">CLA-AA-H249</strain>
    </source>
</reference>
<protein>
    <submittedName>
        <fullName evidence="3">YcxB family protein</fullName>
    </submittedName>
</protein>
<name>A0ABV1IXU3_9FIRM</name>
<evidence type="ECO:0000256" key="1">
    <source>
        <dbReference type="SAM" id="MobiDB-lite"/>
    </source>
</evidence>
<proteinExistence type="predicted"/>
<keyword evidence="2" id="KW-0812">Transmembrane</keyword>
<keyword evidence="2" id="KW-0472">Membrane</keyword>
<keyword evidence="4" id="KW-1185">Reference proteome</keyword>
<dbReference type="RefSeq" id="WP_212385381.1">
    <property type="nucleotide sequence ID" value="NZ_JBBNIN010000031.1"/>
</dbReference>
<feature type="transmembrane region" description="Helical" evidence="2">
    <location>
        <begin position="21"/>
        <end position="47"/>
    </location>
</feature>
<sequence length="192" mass="21702">MKFHTQLKANDIFKFSLAYTYSGLQLILAIAMVAVGVYMCVTGMGAADGQSNMIFGIVLIVLFVVVNPLMLYVKAKKQAIENPVYKMKTYYTLNEDGIFVELGEDSATIEWARVLKISHVMGLNILYTGRKQAFVFPDYALGEDKDKMLSYMKEHMEAARRTPKASDGQDISKYSKVPVKEENKEQDEKTEK</sequence>
<accession>A0ABV1IXU3</accession>
<evidence type="ECO:0000313" key="4">
    <source>
        <dbReference type="Proteomes" id="UP001482154"/>
    </source>
</evidence>
<dbReference type="EMBL" id="JBBNIN010000031">
    <property type="protein sequence ID" value="MEQ2712048.1"/>
    <property type="molecule type" value="Genomic_DNA"/>
</dbReference>
<evidence type="ECO:0000313" key="3">
    <source>
        <dbReference type="EMBL" id="MEQ2712048.1"/>
    </source>
</evidence>
<comment type="caution">
    <text evidence="3">The sequence shown here is derived from an EMBL/GenBank/DDBJ whole genome shotgun (WGS) entry which is preliminary data.</text>
</comment>
<organism evidence="3 4">
    <name type="scientific">Anaerostipes amylophilus</name>
    <dbReference type="NCBI Taxonomy" id="2981779"/>
    <lineage>
        <taxon>Bacteria</taxon>
        <taxon>Bacillati</taxon>
        <taxon>Bacillota</taxon>
        <taxon>Clostridia</taxon>
        <taxon>Lachnospirales</taxon>
        <taxon>Lachnospiraceae</taxon>
        <taxon>Anaerostipes</taxon>
    </lineage>
</organism>
<evidence type="ECO:0000256" key="2">
    <source>
        <dbReference type="SAM" id="Phobius"/>
    </source>
</evidence>